<gene>
    <name evidence="3" type="ORF">GCM10011316_27400</name>
</gene>
<proteinExistence type="predicted"/>
<evidence type="ECO:0000313" key="3">
    <source>
        <dbReference type="EMBL" id="GGB53882.1"/>
    </source>
</evidence>
<feature type="domain" description="AB hydrolase-1" evidence="2">
    <location>
        <begin position="70"/>
        <end position="250"/>
    </location>
</feature>
<dbReference type="Gene3D" id="3.40.50.1820">
    <property type="entry name" value="alpha/beta hydrolase"/>
    <property type="match status" value="1"/>
</dbReference>
<keyword evidence="4" id="KW-1185">Reference proteome</keyword>
<dbReference type="AlphaFoldDB" id="A0A916X2X0"/>
<organism evidence="3 4">
    <name type="scientific">Roseibium aquae</name>
    <dbReference type="NCBI Taxonomy" id="1323746"/>
    <lineage>
        <taxon>Bacteria</taxon>
        <taxon>Pseudomonadati</taxon>
        <taxon>Pseudomonadota</taxon>
        <taxon>Alphaproteobacteria</taxon>
        <taxon>Hyphomicrobiales</taxon>
        <taxon>Stappiaceae</taxon>
        <taxon>Roseibium</taxon>
    </lineage>
</organism>
<evidence type="ECO:0000313" key="4">
    <source>
        <dbReference type="Proteomes" id="UP000605148"/>
    </source>
</evidence>
<dbReference type="GO" id="GO:0016787">
    <property type="term" value="F:hydrolase activity"/>
    <property type="evidence" value="ECO:0007669"/>
    <property type="project" value="UniProtKB-KW"/>
</dbReference>
<dbReference type="InterPro" id="IPR000073">
    <property type="entry name" value="AB_hydrolase_1"/>
</dbReference>
<dbReference type="InterPro" id="IPR029058">
    <property type="entry name" value="AB_hydrolase_fold"/>
</dbReference>
<name>A0A916X2X0_9HYPH</name>
<sequence>MPDLSGIDWDDAFANGPYIANAMGYPDLWTDLAQNFRNTHPRKELDCAYGTHPREVFDLFWPDEEARGLVVFVHGGYWLKFDKSFWSHLAKGPLAHGWAVALPSYVLAPEARLPDMTWQVAAALAAAAEKVRGPIHLAGHSAGGHLVSRMACANAPLAADLRVRVKRVVSISGLHHLEPLQLTKMNDDLRLDLQQAVEESAALQDPAGGIDTVCWVGAQERPEFLRQTRLLEECWKRKGAHVRAVYEEDRHHFNVIDGLADPGSALTNALIG</sequence>
<reference evidence="3" key="1">
    <citation type="journal article" date="2014" name="Int. J. Syst. Evol. Microbiol.">
        <title>Complete genome sequence of Corynebacterium casei LMG S-19264T (=DSM 44701T), isolated from a smear-ripened cheese.</title>
        <authorList>
            <consortium name="US DOE Joint Genome Institute (JGI-PGF)"/>
            <person name="Walter F."/>
            <person name="Albersmeier A."/>
            <person name="Kalinowski J."/>
            <person name="Ruckert C."/>
        </authorList>
    </citation>
    <scope>NUCLEOTIDE SEQUENCE</scope>
    <source>
        <strain evidence="3">CGMCC 1.12426</strain>
    </source>
</reference>
<comment type="caution">
    <text evidence="3">The sequence shown here is derived from an EMBL/GenBank/DDBJ whole genome shotgun (WGS) entry which is preliminary data.</text>
</comment>
<dbReference type="Pfam" id="PF12697">
    <property type="entry name" value="Abhydrolase_6"/>
    <property type="match status" value="1"/>
</dbReference>
<reference evidence="3" key="2">
    <citation type="submission" date="2020-09" db="EMBL/GenBank/DDBJ databases">
        <authorList>
            <person name="Sun Q."/>
            <person name="Zhou Y."/>
        </authorList>
    </citation>
    <scope>NUCLEOTIDE SEQUENCE</scope>
    <source>
        <strain evidence="3">CGMCC 1.12426</strain>
    </source>
</reference>
<accession>A0A916X2X0</accession>
<dbReference type="Proteomes" id="UP000605148">
    <property type="component" value="Unassembled WGS sequence"/>
</dbReference>
<protein>
    <submittedName>
        <fullName evidence="3">Esterase</fullName>
    </submittedName>
</protein>
<dbReference type="OrthoDB" id="9771666at2"/>
<evidence type="ECO:0000256" key="1">
    <source>
        <dbReference type="ARBA" id="ARBA00022801"/>
    </source>
</evidence>
<dbReference type="InterPro" id="IPR050300">
    <property type="entry name" value="GDXG_lipolytic_enzyme"/>
</dbReference>
<evidence type="ECO:0000259" key="2">
    <source>
        <dbReference type="Pfam" id="PF12697"/>
    </source>
</evidence>
<dbReference type="RefSeq" id="WP_150497015.1">
    <property type="nucleotide sequence ID" value="NZ_BMFA01000008.1"/>
</dbReference>
<dbReference type="PANTHER" id="PTHR48081:SF33">
    <property type="entry name" value="KYNURENINE FORMAMIDASE"/>
    <property type="match status" value="1"/>
</dbReference>
<dbReference type="PANTHER" id="PTHR48081">
    <property type="entry name" value="AB HYDROLASE SUPERFAMILY PROTEIN C4A8.06C"/>
    <property type="match status" value="1"/>
</dbReference>
<dbReference type="EMBL" id="BMFA01000008">
    <property type="protein sequence ID" value="GGB53882.1"/>
    <property type="molecule type" value="Genomic_DNA"/>
</dbReference>
<dbReference type="SUPFAM" id="SSF53474">
    <property type="entry name" value="alpha/beta-Hydrolases"/>
    <property type="match status" value="1"/>
</dbReference>
<keyword evidence="1" id="KW-0378">Hydrolase</keyword>